<dbReference type="EMBL" id="JABBWM010000015">
    <property type="protein sequence ID" value="KAG2112203.1"/>
    <property type="molecule type" value="Genomic_DNA"/>
</dbReference>
<name>A0A9P7FCX8_9AGAM</name>
<accession>A0A9P7FCX8</accession>
<dbReference type="Proteomes" id="UP000823399">
    <property type="component" value="Unassembled WGS sequence"/>
</dbReference>
<evidence type="ECO:0000256" key="1">
    <source>
        <dbReference type="SAM" id="MobiDB-lite"/>
    </source>
</evidence>
<proteinExistence type="predicted"/>
<organism evidence="2 3">
    <name type="scientific">Suillus discolor</name>
    <dbReference type="NCBI Taxonomy" id="1912936"/>
    <lineage>
        <taxon>Eukaryota</taxon>
        <taxon>Fungi</taxon>
        <taxon>Dikarya</taxon>
        <taxon>Basidiomycota</taxon>
        <taxon>Agaricomycotina</taxon>
        <taxon>Agaricomycetes</taxon>
        <taxon>Agaricomycetidae</taxon>
        <taxon>Boletales</taxon>
        <taxon>Suillineae</taxon>
        <taxon>Suillaceae</taxon>
        <taxon>Suillus</taxon>
    </lineage>
</organism>
<comment type="caution">
    <text evidence="2">The sequence shown here is derived from an EMBL/GenBank/DDBJ whole genome shotgun (WGS) entry which is preliminary data.</text>
</comment>
<feature type="region of interest" description="Disordered" evidence="1">
    <location>
        <begin position="34"/>
        <end position="68"/>
    </location>
</feature>
<dbReference type="AlphaFoldDB" id="A0A9P7FCX8"/>
<evidence type="ECO:0000313" key="2">
    <source>
        <dbReference type="EMBL" id="KAG2112203.1"/>
    </source>
</evidence>
<dbReference type="GeneID" id="64703473"/>
<reference evidence="2" key="1">
    <citation type="journal article" date="2020" name="New Phytol.">
        <title>Comparative genomics reveals dynamic genome evolution in host specialist ectomycorrhizal fungi.</title>
        <authorList>
            <person name="Lofgren L.A."/>
            <person name="Nguyen N.H."/>
            <person name="Vilgalys R."/>
            <person name="Ruytinx J."/>
            <person name="Liao H.L."/>
            <person name="Branco S."/>
            <person name="Kuo A."/>
            <person name="LaButti K."/>
            <person name="Lipzen A."/>
            <person name="Andreopoulos W."/>
            <person name="Pangilinan J."/>
            <person name="Riley R."/>
            <person name="Hundley H."/>
            <person name="Na H."/>
            <person name="Barry K."/>
            <person name="Grigoriev I.V."/>
            <person name="Stajich J.E."/>
            <person name="Kennedy P.G."/>
        </authorList>
    </citation>
    <scope>NUCLEOTIDE SEQUENCE</scope>
    <source>
        <strain evidence="2">FC423</strain>
    </source>
</reference>
<protein>
    <submittedName>
        <fullName evidence="2">Uncharacterized protein</fullName>
    </submittedName>
</protein>
<dbReference type="OrthoDB" id="10572365at2759"/>
<keyword evidence="3" id="KW-1185">Reference proteome</keyword>
<sequence length="108" mass="11865">MPPRRSLHNQLLDEIDTTTLEVVTALYNHIMQDDSDSDSDIIMNLSPPSPMSPYVSDTDTSSTANSSDSSDVITYYARLLGAINALRDEVEAADIYNPPNCPIPCCKE</sequence>
<dbReference type="RefSeq" id="XP_041295134.1">
    <property type="nucleotide sequence ID" value="XM_041441214.1"/>
</dbReference>
<feature type="compositionally biased region" description="Low complexity" evidence="1">
    <location>
        <begin position="56"/>
        <end position="68"/>
    </location>
</feature>
<evidence type="ECO:0000313" key="3">
    <source>
        <dbReference type="Proteomes" id="UP000823399"/>
    </source>
</evidence>
<gene>
    <name evidence="2" type="ORF">F5147DRAFT_771265</name>
</gene>